<dbReference type="OrthoDB" id="16820at2759"/>
<evidence type="ECO:0000256" key="1">
    <source>
        <dbReference type="SAM" id="MobiDB-lite"/>
    </source>
</evidence>
<dbReference type="Proteomes" id="UP000326396">
    <property type="component" value="Linkage Group LG18"/>
</dbReference>
<accession>A0A5N6NNL4</accession>
<evidence type="ECO:0000313" key="3">
    <source>
        <dbReference type="Proteomes" id="UP000326396"/>
    </source>
</evidence>
<reference evidence="2 3" key="1">
    <citation type="submission" date="2019-05" db="EMBL/GenBank/DDBJ databases">
        <title>Mikania micrantha, genome provides insights into the molecular mechanism of rapid growth.</title>
        <authorList>
            <person name="Liu B."/>
        </authorList>
    </citation>
    <scope>NUCLEOTIDE SEQUENCE [LARGE SCALE GENOMIC DNA]</scope>
    <source>
        <strain evidence="2">NLD-2019</strain>
        <tissue evidence="2">Leaf</tissue>
    </source>
</reference>
<dbReference type="EMBL" id="SZYD01000010">
    <property type="protein sequence ID" value="KAD4982907.1"/>
    <property type="molecule type" value="Genomic_DNA"/>
</dbReference>
<dbReference type="AlphaFoldDB" id="A0A5N6NNL4"/>
<sequence length="98" mass="11043">MEVVSESRESDDKKKTLAGEDEEHPWKSVVLPILVDFKILSVFPVLGQCLMKSGIDNLAVGLEEYHSIWLPVTSKQVLHSRKMVQTKHGLDLEDGEKV</sequence>
<proteinExistence type="predicted"/>
<keyword evidence="3" id="KW-1185">Reference proteome</keyword>
<comment type="caution">
    <text evidence="2">The sequence shown here is derived from an EMBL/GenBank/DDBJ whole genome shotgun (WGS) entry which is preliminary data.</text>
</comment>
<gene>
    <name evidence="2" type="ORF">E3N88_19578</name>
</gene>
<evidence type="ECO:0000313" key="2">
    <source>
        <dbReference type="EMBL" id="KAD4982907.1"/>
    </source>
</evidence>
<feature type="compositionally biased region" description="Basic and acidic residues" evidence="1">
    <location>
        <begin position="1"/>
        <end position="18"/>
    </location>
</feature>
<organism evidence="2 3">
    <name type="scientific">Mikania micrantha</name>
    <name type="common">bitter vine</name>
    <dbReference type="NCBI Taxonomy" id="192012"/>
    <lineage>
        <taxon>Eukaryota</taxon>
        <taxon>Viridiplantae</taxon>
        <taxon>Streptophyta</taxon>
        <taxon>Embryophyta</taxon>
        <taxon>Tracheophyta</taxon>
        <taxon>Spermatophyta</taxon>
        <taxon>Magnoliopsida</taxon>
        <taxon>eudicotyledons</taxon>
        <taxon>Gunneridae</taxon>
        <taxon>Pentapetalae</taxon>
        <taxon>asterids</taxon>
        <taxon>campanulids</taxon>
        <taxon>Asterales</taxon>
        <taxon>Asteraceae</taxon>
        <taxon>Asteroideae</taxon>
        <taxon>Heliantheae alliance</taxon>
        <taxon>Eupatorieae</taxon>
        <taxon>Mikania</taxon>
    </lineage>
</organism>
<feature type="region of interest" description="Disordered" evidence="1">
    <location>
        <begin position="1"/>
        <end position="22"/>
    </location>
</feature>
<name>A0A5N6NNL4_9ASTR</name>
<protein>
    <submittedName>
        <fullName evidence="2">Uncharacterized protein</fullName>
    </submittedName>
</protein>